<evidence type="ECO:0000313" key="2">
    <source>
        <dbReference type="Proteomes" id="UP000789860"/>
    </source>
</evidence>
<gene>
    <name evidence="1" type="ORF">SCALOS_LOCUS5331</name>
</gene>
<keyword evidence="2" id="KW-1185">Reference proteome</keyword>
<comment type="caution">
    <text evidence="1">The sequence shown here is derived from an EMBL/GenBank/DDBJ whole genome shotgun (WGS) entry which is preliminary data.</text>
</comment>
<dbReference type="Proteomes" id="UP000789860">
    <property type="component" value="Unassembled WGS sequence"/>
</dbReference>
<reference evidence="1" key="1">
    <citation type="submission" date="2021-06" db="EMBL/GenBank/DDBJ databases">
        <authorList>
            <person name="Kallberg Y."/>
            <person name="Tangrot J."/>
            <person name="Rosling A."/>
        </authorList>
    </citation>
    <scope>NUCLEOTIDE SEQUENCE</scope>
    <source>
        <strain evidence="1">AU212A</strain>
    </source>
</reference>
<evidence type="ECO:0000313" key="1">
    <source>
        <dbReference type="EMBL" id="CAG8555639.1"/>
    </source>
</evidence>
<accession>A0ACA9LWZ8</accession>
<feature type="non-terminal residue" evidence="1">
    <location>
        <position position="108"/>
    </location>
</feature>
<sequence length="108" mass="12360">MSDNTKIKERLRFSSFFSCIVSSTLSTESTKISLLKFPLYVIAIIANQEKEIATSIFELHRKLLDIAAQLQLKILRFGADSTSAEFNAQNQLMHIEISERLVFKDTLY</sequence>
<proteinExistence type="predicted"/>
<name>A0ACA9LWZ8_9GLOM</name>
<dbReference type="EMBL" id="CAJVPM010008506">
    <property type="protein sequence ID" value="CAG8555639.1"/>
    <property type="molecule type" value="Genomic_DNA"/>
</dbReference>
<organism evidence="1 2">
    <name type="scientific">Scutellospora calospora</name>
    <dbReference type="NCBI Taxonomy" id="85575"/>
    <lineage>
        <taxon>Eukaryota</taxon>
        <taxon>Fungi</taxon>
        <taxon>Fungi incertae sedis</taxon>
        <taxon>Mucoromycota</taxon>
        <taxon>Glomeromycotina</taxon>
        <taxon>Glomeromycetes</taxon>
        <taxon>Diversisporales</taxon>
        <taxon>Gigasporaceae</taxon>
        <taxon>Scutellospora</taxon>
    </lineage>
</organism>
<protein>
    <submittedName>
        <fullName evidence="1">2763_t:CDS:1</fullName>
    </submittedName>
</protein>